<dbReference type="CDD" id="cd09233">
    <property type="entry name" value="ACE1-Sec16-like"/>
    <property type="match status" value="1"/>
</dbReference>
<dbReference type="EMBL" id="JAWQEG010002650">
    <property type="protein sequence ID" value="KAK3870546.1"/>
    <property type="molecule type" value="Genomic_DNA"/>
</dbReference>
<evidence type="ECO:0000256" key="3">
    <source>
        <dbReference type="ARBA" id="ARBA00022448"/>
    </source>
</evidence>
<keyword evidence="4" id="KW-0256">Endoplasmic reticulum</keyword>
<dbReference type="InterPro" id="IPR024298">
    <property type="entry name" value="Sec16_Sec23-bd"/>
</dbReference>
<name>A0AAE1KB30_PETCI</name>
<keyword evidence="5" id="KW-0931">ER-Golgi transport</keyword>
<feature type="region of interest" description="Disordered" evidence="6">
    <location>
        <begin position="667"/>
        <end position="725"/>
    </location>
</feature>
<dbReference type="PANTHER" id="PTHR13402:SF6">
    <property type="entry name" value="SECRETORY 16, ISOFORM I"/>
    <property type="match status" value="1"/>
</dbReference>
<feature type="compositionally biased region" description="Pro residues" evidence="6">
    <location>
        <begin position="12"/>
        <end position="28"/>
    </location>
</feature>
<dbReference type="Pfam" id="PF12931">
    <property type="entry name" value="TPR_Sec16"/>
    <property type="match status" value="1"/>
</dbReference>
<feature type="compositionally biased region" description="Basic and acidic residues" evidence="6">
    <location>
        <begin position="117"/>
        <end position="129"/>
    </location>
</feature>
<feature type="region of interest" description="Disordered" evidence="6">
    <location>
        <begin position="1141"/>
        <end position="1165"/>
    </location>
</feature>
<feature type="compositionally biased region" description="Basic residues" evidence="6">
    <location>
        <begin position="1534"/>
        <end position="1547"/>
    </location>
</feature>
<feature type="compositionally biased region" description="Low complexity" evidence="6">
    <location>
        <begin position="1002"/>
        <end position="1017"/>
    </location>
</feature>
<keyword evidence="9" id="KW-1185">Reference proteome</keyword>
<feature type="compositionally biased region" description="Basic and acidic residues" evidence="6">
    <location>
        <begin position="1824"/>
        <end position="1842"/>
    </location>
</feature>
<feature type="compositionally biased region" description="Basic and acidic residues" evidence="6">
    <location>
        <begin position="71"/>
        <end position="105"/>
    </location>
</feature>
<evidence type="ECO:0000259" key="7">
    <source>
        <dbReference type="Pfam" id="PF12931"/>
    </source>
</evidence>
<feature type="compositionally biased region" description="Low complexity" evidence="6">
    <location>
        <begin position="372"/>
        <end position="387"/>
    </location>
</feature>
<comment type="subcellular location">
    <subcellularLocation>
        <location evidence="1">Endoplasmic reticulum</location>
    </subcellularLocation>
</comment>
<proteinExistence type="inferred from homology"/>
<feature type="compositionally biased region" description="Low complexity" evidence="6">
    <location>
        <begin position="1682"/>
        <end position="1720"/>
    </location>
</feature>
<comment type="caution">
    <text evidence="8">The sequence shown here is derived from an EMBL/GenBank/DDBJ whole genome shotgun (WGS) entry which is preliminary data.</text>
</comment>
<evidence type="ECO:0000313" key="9">
    <source>
        <dbReference type="Proteomes" id="UP001286313"/>
    </source>
</evidence>
<feature type="compositionally biased region" description="Low complexity" evidence="6">
    <location>
        <begin position="1113"/>
        <end position="1123"/>
    </location>
</feature>
<feature type="compositionally biased region" description="Low complexity" evidence="6">
    <location>
        <begin position="34"/>
        <end position="56"/>
    </location>
</feature>
<accession>A0AAE1KB30</accession>
<organism evidence="8 9">
    <name type="scientific">Petrolisthes cinctipes</name>
    <name type="common">Flat porcelain crab</name>
    <dbReference type="NCBI Taxonomy" id="88211"/>
    <lineage>
        <taxon>Eukaryota</taxon>
        <taxon>Metazoa</taxon>
        <taxon>Ecdysozoa</taxon>
        <taxon>Arthropoda</taxon>
        <taxon>Crustacea</taxon>
        <taxon>Multicrustacea</taxon>
        <taxon>Malacostraca</taxon>
        <taxon>Eumalacostraca</taxon>
        <taxon>Eucarida</taxon>
        <taxon>Decapoda</taxon>
        <taxon>Pleocyemata</taxon>
        <taxon>Anomura</taxon>
        <taxon>Galatheoidea</taxon>
        <taxon>Porcellanidae</taxon>
        <taxon>Petrolisthes</taxon>
    </lineage>
</organism>
<comment type="similarity">
    <text evidence="2">Belongs to the SEC16 family.</text>
</comment>
<feature type="compositionally biased region" description="Basic and acidic residues" evidence="6">
    <location>
        <begin position="1861"/>
        <end position="1878"/>
    </location>
</feature>
<feature type="region of interest" description="Disordered" evidence="6">
    <location>
        <begin position="1531"/>
        <end position="1551"/>
    </location>
</feature>
<evidence type="ECO:0000256" key="6">
    <source>
        <dbReference type="SAM" id="MobiDB-lite"/>
    </source>
</evidence>
<feature type="region of interest" description="Disordered" evidence="6">
    <location>
        <begin position="1002"/>
        <end position="1036"/>
    </location>
</feature>
<feature type="compositionally biased region" description="Polar residues" evidence="6">
    <location>
        <begin position="1322"/>
        <end position="1346"/>
    </location>
</feature>
<feature type="region of interest" description="Disordered" evidence="6">
    <location>
        <begin position="1231"/>
        <end position="1380"/>
    </location>
</feature>
<feature type="compositionally biased region" description="Low complexity" evidence="6">
    <location>
        <begin position="1747"/>
        <end position="1789"/>
    </location>
</feature>
<evidence type="ECO:0000256" key="2">
    <source>
        <dbReference type="ARBA" id="ARBA00005927"/>
    </source>
</evidence>
<feature type="compositionally biased region" description="Pro residues" evidence="6">
    <location>
        <begin position="1505"/>
        <end position="1515"/>
    </location>
</feature>
<reference evidence="8" key="1">
    <citation type="submission" date="2023-10" db="EMBL/GenBank/DDBJ databases">
        <title>Genome assemblies of two species of porcelain crab, Petrolisthes cinctipes and Petrolisthes manimaculis (Anomura: Porcellanidae).</title>
        <authorList>
            <person name="Angst P."/>
        </authorList>
    </citation>
    <scope>NUCLEOTIDE SEQUENCE</scope>
    <source>
        <strain evidence="8">PB745_01</strain>
        <tissue evidence="8">Gill</tissue>
    </source>
</reference>
<dbReference type="PANTHER" id="PTHR13402">
    <property type="entry name" value="RGPR-RELATED"/>
    <property type="match status" value="1"/>
</dbReference>
<feature type="compositionally biased region" description="Polar residues" evidence="6">
    <location>
        <begin position="1972"/>
        <end position="1986"/>
    </location>
</feature>
<dbReference type="GO" id="GO:0007030">
    <property type="term" value="P:Golgi organization"/>
    <property type="evidence" value="ECO:0007669"/>
    <property type="project" value="TreeGrafter"/>
</dbReference>
<dbReference type="GO" id="GO:0012507">
    <property type="term" value="C:ER to Golgi transport vesicle membrane"/>
    <property type="evidence" value="ECO:0007669"/>
    <property type="project" value="TreeGrafter"/>
</dbReference>
<feature type="compositionally biased region" description="Pro residues" evidence="6">
    <location>
        <begin position="388"/>
        <end position="397"/>
    </location>
</feature>
<feature type="compositionally biased region" description="Polar residues" evidence="6">
    <location>
        <begin position="1179"/>
        <end position="1205"/>
    </location>
</feature>
<feature type="region of interest" description="Disordered" evidence="6">
    <location>
        <begin position="1178"/>
        <end position="1219"/>
    </location>
</feature>
<dbReference type="GO" id="GO:0070971">
    <property type="term" value="C:endoplasmic reticulum exit site"/>
    <property type="evidence" value="ECO:0007669"/>
    <property type="project" value="TreeGrafter"/>
</dbReference>
<feature type="compositionally biased region" description="Basic residues" evidence="6">
    <location>
        <begin position="2063"/>
        <end position="2075"/>
    </location>
</feature>
<evidence type="ECO:0000313" key="8">
    <source>
        <dbReference type="EMBL" id="KAK3870546.1"/>
    </source>
</evidence>
<feature type="compositionally biased region" description="Basic and acidic residues" evidence="6">
    <location>
        <begin position="1280"/>
        <end position="1303"/>
    </location>
</feature>
<feature type="compositionally biased region" description="Pro residues" evidence="6">
    <location>
        <begin position="1790"/>
        <end position="1804"/>
    </location>
</feature>
<feature type="region of interest" description="Disordered" evidence="6">
    <location>
        <begin position="1048"/>
        <end position="1127"/>
    </location>
</feature>
<feature type="region of interest" description="Disordered" evidence="6">
    <location>
        <begin position="1564"/>
        <end position="1720"/>
    </location>
</feature>
<gene>
    <name evidence="8" type="ORF">Pcinc_024242</name>
</gene>
<feature type="compositionally biased region" description="Low complexity" evidence="6">
    <location>
        <begin position="669"/>
        <end position="684"/>
    </location>
</feature>
<dbReference type="Gene3D" id="1.25.40.1030">
    <property type="match status" value="1"/>
</dbReference>
<feature type="region of interest" description="Disordered" evidence="6">
    <location>
        <begin position="1747"/>
        <end position="2075"/>
    </location>
</feature>
<feature type="compositionally biased region" description="Polar residues" evidence="6">
    <location>
        <begin position="1573"/>
        <end position="1586"/>
    </location>
</feature>
<protein>
    <recommendedName>
        <fullName evidence="7">Sec16 Sec23-binding domain-containing protein</fullName>
    </recommendedName>
</protein>
<dbReference type="GO" id="GO:0016192">
    <property type="term" value="P:vesicle-mediated transport"/>
    <property type="evidence" value="ECO:0007669"/>
    <property type="project" value="UniProtKB-KW"/>
</dbReference>
<feature type="compositionally biased region" description="Polar residues" evidence="6">
    <location>
        <begin position="1061"/>
        <end position="1084"/>
    </location>
</feature>
<dbReference type="Proteomes" id="UP001286313">
    <property type="component" value="Unassembled WGS sequence"/>
</dbReference>
<keyword evidence="3" id="KW-0813">Transport</keyword>
<dbReference type="GO" id="GO:0070973">
    <property type="term" value="P:protein localization to endoplasmic reticulum exit site"/>
    <property type="evidence" value="ECO:0007669"/>
    <property type="project" value="TreeGrafter"/>
</dbReference>
<feature type="domain" description="Sec16 Sec23-binding" evidence="7">
    <location>
        <begin position="734"/>
        <end position="970"/>
    </location>
</feature>
<feature type="compositionally biased region" description="Acidic residues" evidence="6">
    <location>
        <begin position="1623"/>
        <end position="1652"/>
    </location>
</feature>
<feature type="compositionally biased region" description="Polar residues" evidence="6">
    <location>
        <begin position="349"/>
        <end position="363"/>
    </location>
</feature>
<feature type="region of interest" description="Disordered" evidence="6">
    <location>
        <begin position="1"/>
        <end position="409"/>
    </location>
</feature>
<dbReference type="GO" id="GO:0005789">
    <property type="term" value="C:endoplasmic reticulum membrane"/>
    <property type="evidence" value="ECO:0007669"/>
    <property type="project" value="UniProtKB-SubCell"/>
</dbReference>
<evidence type="ECO:0000256" key="4">
    <source>
        <dbReference type="ARBA" id="ARBA00022824"/>
    </source>
</evidence>
<feature type="compositionally biased region" description="Basic and acidic residues" evidence="6">
    <location>
        <begin position="145"/>
        <end position="333"/>
    </location>
</feature>
<feature type="region of interest" description="Disordered" evidence="6">
    <location>
        <begin position="1481"/>
        <end position="1516"/>
    </location>
</feature>
<evidence type="ECO:0000256" key="5">
    <source>
        <dbReference type="ARBA" id="ARBA00022892"/>
    </source>
</evidence>
<feature type="compositionally biased region" description="Low complexity" evidence="6">
    <location>
        <begin position="1252"/>
        <end position="1267"/>
    </location>
</feature>
<sequence length="2075" mass="231571">MVQLAECEIANTPPPPQQQPPHPPPPLTLPVMQSSQLTSTSYTSVTHSNNPNCNYHPPLPHHHHTPSANGRKHEAYGDSTDSRNGYRDGRGDGRGGTRTKREDSTKVIPPSNRSVRMRREADDVFHPPDRLAFANSDRWSYYADPRVRPDQSFLRDQRDGDGRRRKDRDETRHEGEERRYGEETRRREGRRHGEEERRDAREEMRRGREERGERNTDMEKVKEEVEQEEGGRRKEAEEGVEERRPPRQDPRSDYDREQSRNYGRDGKYDEQERGGDRDRNRDPDHRNREYNRDRERERDYDRDRERDRERPRHRDYRERDRDRDREPRRREPVGEETGYESDHSRMSRRSNVPSGTAAYSTRSLPRRPRADSVTSHTSMASTATTSRPPFPPRPPATPSARSSRGGIDPYSGAMYDQYRLYYQYYQNHPMYKEYYQNWMKHYGPAYGHQPSDATSFCDDRTSIHSGRSSVNDELKKSVSSQFMQDFHGGQGYEPPSSIYPEGSFSHLKSYGSDEISGVASVADDGVDKVTPQQHRLTPLLFGRPHITAHFTPTGQLILVPPRDPRDGEQAIVQLRDTQKMLVLDPTEAKTVRQMKCFPGPLTLCDTHKYEVVKYCEQRATEAARNPSLHDRESVALLWEYLALLVKQNGRLYGSDIATLLLRGREEGFGRTSGRSSGRNSGRSSPQDGQDDVSVDASQDMAPHDNQGSNVRSSPAPGTLPPGRDETALLGKFNDMLCLGDKNEAVDYAMREGLWGHALALAYKMDSTTHTRVLAAFSASIPRTDVLHTLFQQLSGKKPEVTKSYTYDEWGDWRQHLAMMVSNPTGQPQRDRASLITLGDTLARRGRLHAAHLCYLVAEVALGSYSQKDSKLVLVGSSHSLPFKSFANNEAIQCTEVYEYARALDTTNNPSIHNFQAYKLVYALRLTERSFPAQALRYCEVISEAMVHEPGQHKSEFVSQVLDLATKLKYHDLHYQMGIGEVADMPDPKWLINLQAAYQQAKAQGAAQEPQSATQSTIQPPPSSTTPQHQSHNDQSSCHLQNATIADSTYSQGPESYHNEDYSNQESYHNQPSYHQDSYTQQDPYPNQDPYHIQGQGTGYSLPDVMDGSGQQGGQQQQQQQQQGYDASVGVADSNQVNTTIRKEGEQQQGPDSIPMMQPTSTSTATGYNSYNTGYWAGNTGYQQQQPTDVPSSYLPTTTNSDTPQPSSHPPSPETMGEALQHSPVHAYKQPQPLYHSWDQPGQQPPQEAVDASSGQQMSQHNQSSMQQRTAEEETYWAEITGKKEAHNTNKREDGQERRDVKHDSKAKKVTFKASEPEENQERVGTSPGTSEATRSALPSSHSSTNLTPDPDPHNATTHPHHHHNHPLPCDSPDLPANHPDRVVSLSRLPRTLPPPHFSSSHLRLRIPSNPLVFGGSFPIDAPISARRLGSPSASTPPLLPPVLPRTYQVDTICCCAPNLCDEHARLGRDTEIARAEARLQAMSAAQPSDKCSDTPRPPIQTFSPSPSPSVSPSPTPCTLSPTPCTPTCPPHNKATQHHLSPTHHHSSNHNIPTNYNCSSVLHLDPTHHHHTPSNQHQPCPAQLSSHRSVRTYPVDSSVEGGLVTHDDYDDDDYDYYSHYDLQREEDEEYDEYGGDVYEGDDYDEEEEEEVVDLVEITGDIASPPALLEADGSSQLRHRHPCTHTSTHTSTSTPTHISTSTHTSTSTSTQSQSHSHSQTQIQTSIHTFNPNSSHTQTADQPQFYTQTQTHTHNTTAAVTSASPTVNSNGPLLLPLPQTLPSSSSPSSSSPLLPPPPPLFHPPPTHPHPDQSPKSGSDAPSPDATKPGEEKVEKEGSKGEKEEGGGWFPSIFRWKKSKQAVLPDDKNPSIVWDDEKKKWVSQDGEEEVTAPPPPPPRTLSSGPPHMVRGGPRKMRYVNTEKDGNKTSGMPPINPMLPPMSGNTPPMPGPPLSASPQPFMMPQTLPPQQHHEQQDAPQPQLPTDAQQMRTRYISESSIDLEDDDWPPTRTEGMLNEESGNGNREPVPMMGAPPLPGGPGTPQFFNPAQFAKPSGPGMGSAGGSLSRRGRRGGGYPGKR</sequence>
<evidence type="ECO:0000256" key="1">
    <source>
        <dbReference type="ARBA" id="ARBA00004240"/>
    </source>
</evidence>